<dbReference type="InterPro" id="IPR029044">
    <property type="entry name" value="Nucleotide-diphossugar_trans"/>
</dbReference>
<dbReference type="Proteomes" id="UP001319080">
    <property type="component" value="Unassembled WGS sequence"/>
</dbReference>
<feature type="domain" description="Glycosyltransferase 2-like" evidence="1">
    <location>
        <begin position="7"/>
        <end position="114"/>
    </location>
</feature>
<dbReference type="AlphaFoldDB" id="A0AAP2GUZ9"/>
<dbReference type="Pfam" id="PF00535">
    <property type="entry name" value="Glycos_transf_2"/>
    <property type="match status" value="1"/>
</dbReference>
<evidence type="ECO:0000259" key="1">
    <source>
        <dbReference type="Pfam" id="PF00535"/>
    </source>
</evidence>
<evidence type="ECO:0000313" key="3">
    <source>
        <dbReference type="Proteomes" id="UP001319080"/>
    </source>
</evidence>
<dbReference type="PANTHER" id="PTHR43685">
    <property type="entry name" value="GLYCOSYLTRANSFERASE"/>
    <property type="match status" value="1"/>
</dbReference>
<keyword evidence="2" id="KW-0328">Glycosyltransferase</keyword>
<dbReference type="InterPro" id="IPR050834">
    <property type="entry name" value="Glycosyltransf_2"/>
</dbReference>
<dbReference type="RefSeq" id="WP_254085795.1">
    <property type="nucleotide sequence ID" value="NZ_JAHESE010000020.1"/>
</dbReference>
<dbReference type="EMBL" id="JAHESE010000020">
    <property type="protein sequence ID" value="MBT1710218.1"/>
    <property type="molecule type" value="Genomic_DNA"/>
</dbReference>
<sequence>MQSARVSIICLCHNHARFVEEAIDSALQQTYDNIELIVVDDASQDNSVAVIREKLRSMPEVVFIPLTENIGNCRAFNRGLAHATGDYIIDLAADDVLLSGRVADGVKALQAHGVTYGLNFTDAEWIDASGNLLYLHSQRFPHARVPQGDVYLPLITRYFICSPSMMFTRLLIDSLGGYDESLSYEDFDLWMRGSRAFRFCYIPQALVRKRVVTGSLAEKQFTRNDRQRYSTYRVCEKILEMNRTRAEQRALHQRIGYEMKQCLKVLDVGLVFRYMRLRRRNRAQHYPG</sequence>
<keyword evidence="2" id="KW-0808">Transferase</keyword>
<dbReference type="Gene3D" id="3.90.550.10">
    <property type="entry name" value="Spore Coat Polysaccharide Biosynthesis Protein SpsA, Chain A"/>
    <property type="match status" value="1"/>
</dbReference>
<proteinExistence type="predicted"/>
<dbReference type="InterPro" id="IPR001173">
    <property type="entry name" value="Glyco_trans_2-like"/>
</dbReference>
<organism evidence="2 3">
    <name type="scientific">Dawidia cretensis</name>
    <dbReference type="NCBI Taxonomy" id="2782350"/>
    <lineage>
        <taxon>Bacteria</taxon>
        <taxon>Pseudomonadati</taxon>
        <taxon>Bacteroidota</taxon>
        <taxon>Cytophagia</taxon>
        <taxon>Cytophagales</taxon>
        <taxon>Chryseotaleaceae</taxon>
        <taxon>Dawidia</taxon>
    </lineage>
</organism>
<gene>
    <name evidence="2" type="ORF">KK062_18370</name>
</gene>
<dbReference type="GO" id="GO:0016757">
    <property type="term" value="F:glycosyltransferase activity"/>
    <property type="evidence" value="ECO:0007669"/>
    <property type="project" value="UniProtKB-KW"/>
</dbReference>
<evidence type="ECO:0000313" key="2">
    <source>
        <dbReference type="EMBL" id="MBT1710218.1"/>
    </source>
</evidence>
<keyword evidence="3" id="KW-1185">Reference proteome</keyword>
<dbReference type="EC" id="2.4.-.-" evidence="2"/>
<comment type="caution">
    <text evidence="2">The sequence shown here is derived from an EMBL/GenBank/DDBJ whole genome shotgun (WGS) entry which is preliminary data.</text>
</comment>
<protein>
    <submittedName>
        <fullName evidence="2">Glycosyltransferase</fullName>
        <ecNumber evidence="2">2.4.-.-</ecNumber>
    </submittedName>
</protein>
<name>A0AAP2GUZ9_9BACT</name>
<reference evidence="2 3" key="1">
    <citation type="submission" date="2021-05" db="EMBL/GenBank/DDBJ databases">
        <title>A Polyphasic approach of four new species of the genus Ohtaekwangia: Ohtaekwangia histidinii sp. nov., Ohtaekwangia cretensis sp. nov., Ohtaekwangia indiensis sp. nov., Ohtaekwangia reichenbachii sp. nov. from diverse environment.</title>
        <authorList>
            <person name="Octaviana S."/>
        </authorList>
    </citation>
    <scope>NUCLEOTIDE SEQUENCE [LARGE SCALE GENOMIC DNA]</scope>
    <source>
        <strain evidence="2 3">PWU5</strain>
    </source>
</reference>
<dbReference type="SUPFAM" id="SSF53448">
    <property type="entry name" value="Nucleotide-diphospho-sugar transferases"/>
    <property type="match status" value="1"/>
</dbReference>
<accession>A0AAP2GUZ9</accession>
<dbReference type="PANTHER" id="PTHR43685:SF2">
    <property type="entry name" value="GLYCOSYLTRANSFERASE 2-LIKE DOMAIN-CONTAINING PROTEIN"/>
    <property type="match status" value="1"/>
</dbReference>